<dbReference type="PANTHER" id="PTHR43133:SF59">
    <property type="entry name" value="ECF RNA POLYMERASE SIGMA FACTOR SIGR"/>
    <property type="match status" value="1"/>
</dbReference>
<evidence type="ECO:0000256" key="3">
    <source>
        <dbReference type="ARBA" id="ARBA00023082"/>
    </source>
</evidence>
<dbReference type="NCBIfam" id="TIGR02947">
    <property type="entry name" value="SigH_actino"/>
    <property type="match status" value="1"/>
</dbReference>
<evidence type="ECO:0000259" key="8">
    <source>
        <dbReference type="Pfam" id="PF08281"/>
    </source>
</evidence>
<name>A0A6N2T3C5_9ACTO</name>
<dbReference type="NCBIfam" id="TIGR02937">
    <property type="entry name" value="sigma70-ECF"/>
    <property type="match status" value="1"/>
</dbReference>
<dbReference type="Pfam" id="PF04542">
    <property type="entry name" value="Sigma70_r2"/>
    <property type="match status" value="1"/>
</dbReference>
<dbReference type="GO" id="GO:0016987">
    <property type="term" value="F:sigma factor activity"/>
    <property type="evidence" value="ECO:0007669"/>
    <property type="project" value="UniProtKB-KW"/>
</dbReference>
<dbReference type="SUPFAM" id="SSF88659">
    <property type="entry name" value="Sigma3 and sigma4 domains of RNA polymerase sigma factors"/>
    <property type="match status" value="1"/>
</dbReference>
<organism evidence="9">
    <name type="scientific">Schaalia odontolytica</name>
    <dbReference type="NCBI Taxonomy" id="1660"/>
    <lineage>
        <taxon>Bacteria</taxon>
        <taxon>Bacillati</taxon>
        <taxon>Actinomycetota</taxon>
        <taxon>Actinomycetes</taxon>
        <taxon>Actinomycetales</taxon>
        <taxon>Actinomycetaceae</taxon>
        <taxon>Schaalia</taxon>
    </lineage>
</organism>
<dbReference type="GO" id="GO:0003677">
    <property type="term" value="F:DNA binding"/>
    <property type="evidence" value="ECO:0007669"/>
    <property type="project" value="UniProtKB-KW"/>
</dbReference>
<dbReference type="Gene3D" id="1.10.1740.10">
    <property type="match status" value="1"/>
</dbReference>
<dbReference type="CDD" id="cd06171">
    <property type="entry name" value="Sigma70_r4"/>
    <property type="match status" value="1"/>
</dbReference>
<dbReference type="InterPro" id="IPR036388">
    <property type="entry name" value="WH-like_DNA-bd_sf"/>
</dbReference>
<evidence type="ECO:0000256" key="1">
    <source>
        <dbReference type="ARBA" id="ARBA00010641"/>
    </source>
</evidence>
<dbReference type="InterPro" id="IPR013325">
    <property type="entry name" value="RNA_pol_sigma_r2"/>
</dbReference>
<dbReference type="SUPFAM" id="SSF88946">
    <property type="entry name" value="Sigma2 domain of RNA polymerase sigma factors"/>
    <property type="match status" value="1"/>
</dbReference>
<feature type="domain" description="RNA polymerase sigma factor 70 region 4 type 2" evidence="8">
    <location>
        <begin position="126"/>
        <end position="178"/>
    </location>
</feature>
<dbReference type="GO" id="GO:0006352">
    <property type="term" value="P:DNA-templated transcription initiation"/>
    <property type="evidence" value="ECO:0007669"/>
    <property type="project" value="InterPro"/>
</dbReference>
<evidence type="ECO:0000256" key="5">
    <source>
        <dbReference type="ARBA" id="ARBA00023163"/>
    </source>
</evidence>
<keyword evidence="4 6" id="KW-0238">DNA-binding</keyword>
<dbReference type="InterPro" id="IPR013324">
    <property type="entry name" value="RNA_pol_sigma_r3/r4-like"/>
</dbReference>
<keyword evidence="5 6" id="KW-0804">Transcription</keyword>
<dbReference type="Pfam" id="PF08281">
    <property type="entry name" value="Sigma70_r4_2"/>
    <property type="match status" value="1"/>
</dbReference>
<protein>
    <recommendedName>
        <fullName evidence="6">RNA polymerase sigma factor</fullName>
    </recommendedName>
</protein>
<dbReference type="PANTHER" id="PTHR43133">
    <property type="entry name" value="RNA POLYMERASE ECF-TYPE SIGMA FACTO"/>
    <property type="match status" value="1"/>
</dbReference>
<accession>A0A6N2T3C5</accession>
<dbReference type="EMBL" id="CACRSM010000002">
    <property type="protein sequence ID" value="VYS99909.1"/>
    <property type="molecule type" value="Genomic_DNA"/>
</dbReference>
<gene>
    <name evidence="9" type="primary">sigR</name>
    <name evidence="9" type="ORF">AOLFYP35_01152</name>
</gene>
<dbReference type="InterPro" id="IPR039425">
    <property type="entry name" value="RNA_pol_sigma-70-like"/>
</dbReference>
<keyword evidence="3 6" id="KW-0731">Sigma factor</keyword>
<dbReference type="AlphaFoldDB" id="A0A6N2T3C5"/>
<dbReference type="InterPro" id="IPR014284">
    <property type="entry name" value="RNA_pol_sigma-70_dom"/>
</dbReference>
<sequence length="197" mass="22075">MSDTQEISQEEKDRLFAEQALPLVDQLFGAALGMTRNRADAEDLVQETFMKAYTKFHQYQQGTNIKAWLYRILTNTYITQYRKAQRSPQRSGGEDVEDWQLAAAASHDEKGLVSAEAEALDNIPSAELRSALEALSEDQRVVVLLSDVEGFAYKEIAEMLDIPIGTVMSRLHRGRKNLRDSLSELAAEYGIGGHHAD</sequence>
<feature type="domain" description="RNA polymerase sigma-70 region 2" evidence="7">
    <location>
        <begin position="25"/>
        <end position="86"/>
    </location>
</feature>
<evidence type="ECO:0000313" key="9">
    <source>
        <dbReference type="EMBL" id="VYS99909.1"/>
    </source>
</evidence>
<comment type="similarity">
    <text evidence="1 6">Belongs to the sigma-70 factor family. ECF subfamily.</text>
</comment>
<dbReference type="GO" id="GO:0006950">
    <property type="term" value="P:response to stress"/>
    <property type="evidence" value="ECO:0007669"/>
    <property type="project" value="UniProtKB-ARBA"/>
</dbReference>
<dbReference type="InterPro" id="IPR000838">
    <property type="entry name" value="RNA_pol_sigma70_ECF_CS"/>
</dbReference>
<keyword evidence="2 6" id="KW-0805">Transcription regulation</keyword>
<evidence type="ECO:0000256" key="6">
    <source>
        <dbReference type="RuleBase" id="RU000716"/>
    </source>
</evidence>
<proteinExistence type="inferred from homology"/>
<dbReference type="InterPro" id="IPR013249">
    <property type="entry name" value="RNA_pol_sigma70_r4_t2"/>
</dbReference>
<dbReference type="Gene3D" id="1.10.10.10">
    <property type="entry name" value="Winged helix-like DNA-binding domain superfamily/Winged helix DNA-binding domain"/>
    <property type="match status" value="1"/>
</dbReference>
<dbReference type="InterPro" id="IPR007627">
    <property type="entry name" value="RNA_pol_sigma70_r2"/>
</dbReference>
<evidence type="ECO:0000256" key="2">
    <source>
        <dbReference type="ARBA" id="ARBA00023015"/>
    </source>
</evidence>
<dbReference type="PROSITE" id="PS01063">
    <property type="entry name" value="SIGMA70_ECF"/>
    <property type="match status" value="1"/>
</dbReference>
<dbReference type="InterPro" id="IPR014293">
    <property type="entry name" value="RNA_pol_sigma70_actinobac"/>
</dbReference>
<reference evidence="9" key="1">
    <citation type="submission" date="2019-11" db="EMBL/GenBank/DDBJ databases">
        <authorList>
            <person name="Feng L."/>
        </authorList>
    </citation>
    <scope>NUCLEOTIDE SEQUENCE</scope>
    <source>
        <strain evidence="9">AodontolyticusLFYP35</strain>
    </source>
</reference>
<evidence type="ECO:0000259" key="7">
    <source>
        <dbReference type="Pfam" id="PF04542"/>
    </source>
</evidence>
<evidence type="ECO:0000256" key="4">
    <source>
        <dbReference type="ARBA" id="ARBA00023125"/>
    </source>
</evidence>